<organism evidence="1 2">
    <name type="scientific">Yersinia intermedia</name>
    <dbReference type="NCBI Taxonomy" id="631"/>
    <lineage>
        <taxon>Bacteria</taxon>
        <taxon>Pseudomonadati</taxon>
        <taxon>Pseudomonadota</taxon>
        <taxon>Gammaproteobacteria</taxon>
        <taxon>Enterobacterales</taxon>
        <taxon>Yersiniaceae</taxon>
        <taxon>Yersinia</taxon>
    </lineage>
</organism>
<gene>
    <name evidence="1" type="ORF">ERS008530_02962</name>
</gene>
<dbReference type="EMBL" id="CPZJ01000012">
    <property type="protein sequence ID" value="CNG10573.1"/>
    <property type="molecule type" value="Genomic_DNA"/>
</dbReference>
<dbReference type="OrthoDB" id="6480317at2"/>
<dbReference type="AlphaFoldDB" id="A0A0T9MHD3"/>
<accession>A0A0T9MHD3</accession>
<proteinExistence type="predicted"/>
<evidence type="ECO:0000313" key="1">
    <source>
        <dbReference type="EMBL" id="CNG10573.1"/>
    </source>
</evidence>
<evidence type="ECO:0000313" key="2">
    <source>
        <dbReference type="Proteomes" id="UP000038750"/>
    </source>
</evidence>
<protein>
    <submittedName>
        <fullName evidence="1">Uncharacterized protein</fullName>
    </submittedName>
</protein>
<name>A0A0T9MHD3_YERIN</name>
<reference evidence="1 2" key="1">
    <citation type="submission" date="2015-03" db="EMBL/GenBank/DDBJ databases">
        <authorList>
            <person name="Murphy D."/>
        </authorList>
    </citation>
    <scope>NUCLEOTIDE SEQUENCE [LARGE SCALE GENOMIC DNA]</scope>
    <source>
        <strain evidence="1 2">BR165/97</strain>
    </source>
</reference>
<dbReference type="Proteomes" id="UP000038750">
    <property type="component" value="Unassembled WGS sequence"/>
</dbReference>
<sequence length="60" mass="6473">MDKLAPNEVSNVLRELSEMLAVARSMLCDPNSEGVGLDILEVAQQRAVKAAKSIEGVNYV</sequence>
<dbReference type="RefSeq" id="WP_050073937.1">
    <property type="nucleotide sequence ID" value="NZ_CPZJ01000012.1"/>
</dbReference>